<gene>
    <name evidence="2" type="ORF">PanWU01x14_277000</name>
</gene>
<organism evidence="2 3">
    <name type="scientific">Parasponia andersonii</name>
    <name type="common">Sponia andersonii</name>
    <dbReference type="NCBI Taxonomy" id="3476"/>
    <lineage>
        <taxon>Eukaryota</taxon>
        <taxon>Viridiplantae</taxon>
        <taxon>Streptophyta</taxon>
        <taxon>Embryophyta</taxon>
        <taxon>Tracheophyta</taxon>
        <taxon>Spermatophyta</taxon>
        <taxon>Magnoliopsida</taxon>
        <taxon>eudicotyledons</taxon>
        <taxon>Gunneridae</taxon>
        <taxon>Pentapetalae</taxon>
        <taxon>rosids</taxon>
        <taxon>fabids</taxon>
        <taxon>Rosales</taxon>
        <taxon>Cannabaceae</taxon>
        <taxon>Parasponia</taxon>
    </lineage>
</organism>
<evidence type="ECO:0000313" key="3">
    <source>
        <dbReference type="Proteomes" id="UP000237105"/>
    </source>
</evidence>
<dbReference type="PANTHER" id="PTHR36045">
    <property type="entry name" value="OS04G0558500 PROTEIN"/>
    <property type="match status" value="1"/>
</dbReference>
<feature type="compositionally biased region" description="Acidic residues" evidence="1">
    <location>
        <begin position="10"/>
        <end position="21"/>
    </location>
</feature>
<keyword evidence="3" id="KW-1185">Reference proteome</keyword>
<dbReference type="OrthoDB" id="781564at2759"/>
<sequence length="147" mass="16337">MSSSKTPEPEGLETEEVDEPQELEKLESEVKEMSEKILQYRASLPDKLKDTLVSLLAAQRPILPEGSEPGTSGDPNPDAGQVTSNIPADEDQETIEKIRLLKDKISSNASSMPVVLKRMRESGAYSEAMLQIVERRNDQPDILILEF</sequence>
<reference evidence="3" key="1">
    <citation type="submission" date="2016-06" db="EMBL/GenBank/DDBJ databases">
        <title>Parallel loss of symbiosis genes in relatives of nitrogen-fixing non-legume Parasponia.</title>
        <authorList>
            <person name="Van Velzen R."/>
            <person name="Holmer R."/>
            <person name="Bu F."/>
            <person name="Rutten L."/>
            <person name="Van Zeijl A."/>
            <person name="Liu W."/>
            <person name="Santuari L."/>
            <person name="Cao Q."/>
            <person name="Sharma T."/>
            <person name="Shen D."/>
            <person name="Roswanjaya Y."/>
            <person name="Wardhani T."/>
            <person name="Kalhor M.S."/>
            <person name="Jansen J."/>
            <person name="Van den Hoogen J."/>
            <person name="Gungor B."/>
            <person name="Hartog M."/>
            <person name="Hontelez J."/>
            <person name="Verver J."/>
            <person name="Yang W.-C."/>
            <person name="Schijlen E."/>
            <person name="Repin R."/>
            <person name="Schilthuizen M."/>
            <person name="Schranz E."/>
            <person name="Heidstra R."/>
            <person name="Miyata K."/>
            <person name="Fedorova E."/>
            <person name="Kohlen W."/>
            <person name="Bisseling T."/>
            <person name="Smit S."/>
            <person name="Geurts R."/>
        </authorList>
    </citation>
    <scope>NUCLEOTIDE SEQUENCE [LARGE SCALE GENOMIC DNA]</scope>
    <source>
        <strain evidence="3">cv. WU1-14</strain>
    </source>
</reference>
<feature type="region of interest" description="Disordered" evidence="1">
    <location>
        <begin position="59"/>
        <end position="93"/>
    </location>
</feature>
<evidence type="ECO:0000256" key="1">
    <source>
        <dbReference type="SAM" id="MobiDB-lite"/>
    </source>
</evidence>
<protein>
    <submittedName>
        <fullName evidence="2">Uncharacterized protein</fullName>
    </submittedName>
</protein>
<evidence type="ECO:0000313" key="2">
    <source>
        <dbReference type="EMBL" id="PON43044.1"/>
    </source>
</evidence>
<feature type="region of interest" description="Disordered" evidence="1">
    <location>
        <begin position="1"/>
        <end position="30"/>
    </location>
</feature>
<dbReference type="STRING" id="3476.A0A2P5B2L7"/>
<dbReference type="EMBL" id="JXTB01000378">
    <property type="protein sequence ID" value="PON43044.1"/>
    <property type="molecule type" value="Genomic_DNA"/>
</dbReference>
<dbReference type="Proteomes" id="UP000237105">
    <property type="component" value="Unassembled WGS sequence"/>
</dbReference>
<proteinExistence type="predicted"/>
<dbReference type="PANTHER" id="PTHR36045:SF2">
    <property type="entry name" value="OS04G0558500 PROTEIN"/>
    <property type="match status" value="1"/>
</dbReference>
<name>A0A2P5B2L7_PARAD</name>
<accession>A0A2P5B2L7</accession>
<dbReference type="AlphaFoldDB" id="A0A2P5B2L7"/>
<comment type="caution">
    <text evidence="2">The sequence shown here is derived from an EMBL/GenBank/DDBJ whole genome shotgun (WGS) entry which is preliminary data.</text>
</comment>